<feature type="domain" description="Mammalian cell entry C-terminal" evidence="4">
    <location>
        <begin position="121"/>
        <end position="295"/>
    </location>
</feature>
<evidence type="ECO:0000256" key="2">
    <source>
        <dbReference type="SAM" id="Phobius"/>
    </source>
</evidence>
<dbReference type="Proteomes" id="UP001206639">
    <property type="component" value="Unassembled WGS sequence"/>
</dbReference>
<dbReference type="Gene3D" id="1.10.287.950">
    <property type="entry name" value="Methyl-accepting chemotaxis protein"/>
    <property type="match status" value="1"/>
</dbReference>
<dbReference type="EMBL" id="JAODWD010000001">
    <property type="protein sequence ID" value="MCT7657766.1"/>
    <property type="molecule type" value="Genomic_DNA"/>
</dbReference>
<feature type="region of interest" description="Disordered" evidence="1">
    <location>
        <begin position="418"/>
        <end position="479"/>
    </location>
</feature>
<reference evidence="6" key="1">
    <citation type="submission" date="2023-07" db="EMBL/GenBank/DDBJ databases">
        <authorList>
            <person name="Deng Y."/>
            <person name="Zhang Y.-Q."/>
        </authorList>
    </citation>
    <scope>NUCLEOTIDE SEQUENCE [LARGE SCALE GENOMIC DNA]</scope>
    <source>
        <strain evidence="6">CPCC 205710</strain>
    </source>
</reference>
<evidence type="ECO:0000259" key="3">
    <source>
        <dbReference type="Pfam" id="PF02470"/>
    </source>
</evidence>
<evidence type="ECO:0000313" key="6">
    <source>
        <dbReference type="Proteomes" id="UP001206639"/>
    </source>
</evidence>
<feature type="compositionally biased region" description="Pro residues" evidence="1">
    <location>
        <begin position="427"/>
        <end position="437"/>
    </location>
</feature>
<feature type="transmembrane region" description="Helical" evidence="2">
    <location>
        <begin position="12"/>
        <end position="34"/>
    </location>
</feature>
<dbReference type="InterPro" id="IPR052336">
    <property type="entry name" value="MlaD_Phospholipid_Transporter"/>
</dbReference>
<protein>
    <submittedName>
        <fullName evidence="5">MCE family protein</fullName>
    </submittedName>
</protein>
<dbReference type="PANTHER" id="PTHR33371">
    <property type="entry name" value="INTERMEMBRANE PHOSPHOLIPID TRANSPORT SYSTEM BINDING PROTEIN MLAD-RELATED"/>
    <property type="match status" value="1"/>
</dbReference>
<dbReference type="InterPro" id="IPR005693">
    <property type="entry name" value="Mce"/>
</dbReference>
<comment type="caution">
    <text evidence="5">The sequence shown here is derived from an EMBL/GenBank/DDBJ whole genome shotgun (WGS) entry which is preliminary data.</text>
</comment>
<evidence type="ECO:0000256" key="1">
    <source>
        <dbReference type="SAM" id="MobiDB-lite"/>
    </source>
</evidence>
<name>A0ABT2M9U1_9MYCO</name>
<dbReference type="NCBIfam" id="TIGR00996">
    <property type="entry name" value="Mtu_fam_mce"/>
    <property type="match status" value="1"/>
</dbReference>
<feature type="domain" description="Mce/MlaD" evidence="3">
    <location>
        <begin position="39"/>
        <end position="113"/>
    </location>
</feature>
<keyword evidence="2" id="KW-0472">Membrane</keyword>
<feature type="compositionally biased region" description="Low complexity" evidence="1">
    <location>
        <begin position="438"/>
        <end position="464"/>
    </location>
</feature>
<keyword evidence="2" id="KW-1133">Transmembrane helix</keyword>
<accession>A0ABT2M9U1</accession>
<dbReference type="Pfam" id="PF11887">
    <property type="entry name" value="Mce4_CUP1"/>
    <property type="match status" value="1"/>
</dbReference>
<proteinExistence type="predicted"/>
<evidence type="ECO:0000313" key="5">
    <source>
        <dbReference type="EMBL" id="MCT7657766.1"/>
    </source>
</evidence>
<dbReference type="InterPro" id="IPR003399">
    <property type="entry name" value="Mce/MlaD"/>
</dbReference>
<dbReference type="RefSeq" id="WP_260991784.1">
    <property type="nucleotide sequence ID" value="NZ_JAODWD010000001.1"/>
</dbReference>
<evidence type="ECO:0000259" key="4">
    <source>
        <dbReference type="Pfam" id="PF11887"/>
    </source>
</evidence>
<keyword evidence="2" id="KW-0812">Transmembrane</keyword>
<organism evidence="5 6">
    <name type="scientific">Mycobacterium deserti</name>
    <dbReference type="NCBI Taxonomy" id="2978347"/>
    <lineage>
        <taxon>Bacteria</taxon>
        <taxon>Bacillati</taxon>
        <taxon>Actinomycetota</taxon>
        <taxon>Actinomycetes</taxon>
        <taxon>Mycobacteriales</taxon>
        <taxon>Mycobacteriaceae</taxon>
        <taxon>Mycobacterium</taxon>
    </lineage>
</organism>
<keyword evidence="6" id="KW-1185">Reference proteome</keyword>
<gene>
    <name evidence="5" type="ORF">N4S67_04970</name>
</gene>
<dbReference type="Pfam" id="PF02470">
    <property type="entry name" value="MlaD"/>
    <property type="match status" value="1"/>
</dbReference>
<dbReference type="InterPro" id="IPR024516">
    <property type="entry name" value="Mce_C"/>
</dbReference>
<sequence>MTNAAQSPTRSRWLRVALAVLLVVTLAVGVYLIWPSRGGHKIVGYFTSAVGLYPGDEVRVVGVPVGEIDSIEPRASDVKITMTVKDGVRVPADAQALVIAPNLVAARFIQLTPAYTGGDAMSDGAEIGLDRTAVPVEWDEVKEQLTQLSEQLGPQPGSMQGPLSNFVNQAADTFDGNGDSFRQALRELSQTAGRLGDSSGDLFGTIRNLQVLVNALSNSNEQIVQFSNHVASVSQVLADSSADLDNTLGTLNQALTDVKGFLGESNEALIGQVNRLTDFTSLLTERSEDIEQILHITPNGLSNFYNIYNPAQGTVGGLLTLPNLANPIQFICGGTFEAAATTDNYKRAEICRQRMGPVLKRITMNFPPLLFHPINSITAYKGQIQYDTPATEAKAETPVPYLQWQPAPGVTPPVISADTDLSSFMLPPTPGAAPGAPPSSSHSGGPEAAPAAGPVPAEGGSPAPIEGAPVAPLPAEAGG</sequence>
<dbReference type="PANTHER" id="PTHR33371:SF4">
    <property type="entry name" value="INTERMEMBRANE PHOSPHOLIPID TRANSPORT SYSTEM BINDING PROTEIN MLAD"/>
    <property type="match status" value="1"/>
</dbReference>